<evidence type="ECO:0000313" key="2">
    <source>
        <dbReference type="EMBL" id="KMZ70644.1"/>
    </source>
</evidence>
<name>A0A0K9PNX4_ZOSMR</name>
<reference evidence="3" key="1">
    <citation type="journal article" date="2016" name="Nature">
        <title>The genome of the seagrass Zostera marina reveals angiosperm adaptation to the sea.</title>
        <authorList>
            <person name="Olsen J.L."/>
            <person name="Rouze P."/>
            <person name="Verhelst B."/>
            <person name="Lin Y.-C."/>
            <person name="Bayer T."/>
            <person name="Collen J."/>
            <person name="Dattolo E."/>
            <person name="De Paoli E."/>
            <person name="Dittami S."/>
            <person name="Maumus F."/>
            <person name="Michel G."/>
            <person name="Kersting A."/>
            <person name="Lauritano C."/>
            <person name="Lohaus R."/>
            <person name="Toepel M."/>
            <person name="Tonon T."/>
            <person name="Vanneste K."/>
            <person name="Amirebrahimi M."/>
            <person name="Brakel J."/>
            <person name="Bostroem C."/>
            <person name="Chovatia M."/>
            <person name="Grimwood J."/>
            <person name="Jenkins J.W."/>
            <person name="Jueterbock A."/>
            <person name="Mraz A."/>
            <person name="Stam W.T."/>
            <person name="Tice H."/>
            <person name="Bornberg-Bauer E."/>
            <person name="Green P.J."/>
            <person name="Pearson G.A."/>
            <person name="Procaccini G."/>
            <person name="Duarte C.M."/>
            <person name="Schmutz J."/>
            <person name="Reusch T.B.H."/>
            <person name="Van de Peer Y."/>
        </authorList>
    </citation>
    <scope>NUCLEOTIDE SEQUENCE [LARGE SCALE GENOMIC DNA]</scope>
    <source>
        <strain evidence="3">cv. Finnish</strain>
    </source>
</reference>
<dbReference type="EMBL" id="LFYR01000721">
    <property type="protein sequence ID" value="KMZ70644.1"/>
    <property type="molecule type" value="Genomic_DNA"/>
</dbReference>
<comment type="caution">
    <text evidence="2">The sequence shown here is derived from an EMBL/GenBank/DDBJ whole genome shotgun (WGS) entry which is preliminary data.</text>
</comment>
<evidence type="ECO:0000313" key="3">
    <source>
        <dbReference type="Proteomes" id="UP000036987"/>
    </source>
</evidence>
<keyword evidence="3" id="KW-1185">Reference proteome</keyword>
<proteinExistence type="predicted"/>
<dbReference type="AlphaFoldDB" id="A0A0K9PNX4"/>
<accession>A0A0K9PNX4</accession>
<organism evidence="2 3">
    <name type="scientific">Zostera marina</name>
    <name type="common">Eelgrass</name>
    <dbReference type="NCBI Taxonomy" id="29655"/>
    <lineage>
        <taxon>Eukaryota</taxon>
        <taxon>Viridiplantae</taxon>
        <taxon>Streptophyta</taxon>
        <taxon>Embryophyta</taxon>
        <taxon>Tracheophyta</taxon>
        <taxon>Spermatophyta</taxon>
        <taxon>Magnoliopsida</taxon>
        <taxon>Liliopsida</taxon>
        <taxon>Zosteraceae</taxon>
        <taxon>Zostera</taxon>
    </lineage>
</organism>
<gene>
    <name evidence="2" type="ORF">ZOSMA_197G00170</name>
</gene>
<protein>
    <submittedName>
        <fullName evidence="2">Uncharacterized protein</fullName>
    </submittedName>
</protein>
<sequence length="49" mass="5352">MGPGPKKRDAERDRSGTLAPCPDDRGADPGRYAPNEVLKKLKIIAITYL</sequence>
<evidence type="ECO:0000256" key="1">
    <source>
        <dbReference type="SAM" id="MobiDB-lite"/>
    </source>
</evidence>
<dbReference type="Proteomes" id="UP000036987">
    <property type="component" value="Unassembled WGS sequence"/>
</dbReference>
<feature type="compositionally biased region" description="Basic and acidic residues" evidence="1">
    <location>
        <begin position="1"/>
        <end position="15"/>
    </location>
</feature>
<feature type="region of interest" description="Disordered" evidence="1">
    <location>
        <begin position="1"/>
        <end position="32"/>
    </location>
</feature>